<evidence type="ECO:0000256" key="2">
    <source>
        <dbReference type="ARBA" id="ARBA00022448"/>
    </source>
</evidence>
<name>A0AAD9K8W4_9ANNE</name>
<keyword evidence="5" id="KW-1133">Transmembrane helix</keyword>
<evidence type="ECO:0000256" key="1">
    <source>
        <dbReference type="ARBA" id="ARBA00004141"/>
    </source>
</evidence>
<dbReference type="Pfam" id="PF00858">
    <property type="entry name" value="ASC"/>
    <property type="match status" value="1"/>
</dbReference>
<dbReference type="Proteomes" id="UP001208570">
    <property type="component" value="Unassembled WGS sequence"/>
</dbReference>
<gene>
    <name evidence="13" type="ORF">LSH36_32g01001</name>
</gene>
<evidence type="ECO:0000313" key="13">
    <source>
        <dbReference type="EMBL" id="KAK2167009.1"/>
    </source>
</evidence>
<comment type="similarity">
    <text evidence="11">Belongs to the amiloride-sensitive sodium channel (TC 1.A.6) family.</text>
</comment>
<dbReference type="InterPro" id="IPR001873">
    <property type="entry name" value="ENaC"/>
</dbReference>
<evidence type="ECO:0000313" key="14">
    <source>
        <dbReference type="Proteomes" id="UP001208570"/>
    </source>
</evidence>
<comment type="subcellular location">
    <subcellularLocation>
        <location evidence="1">Membrane</location>
        <topology evidence="1">Multi-pass membrane protein</topology>
    </subcellularLocation>
</comment>
<keyword evidence="6" id="KW-0915">Sodium</keyword>
<keyword evidence="14" id="KW-1185">Reference proteome</keyword>
<protein>
    <submittedName>
        <fullName evidence="13">Uncharacterized protein</fullName>
    </submittedName>
</protein>
<keyword evidence="4 11" id="KW-0812">Transmembrane</keyword>
<evidence type="ECO:0000256" key="12">
    <source>
        <dbReference type="SAM" id="MobiDB-lite"/>
    </source>
</evidence>
<evidence type="ECO:0000256" key="7">
    <source>
        <dbReference type="ARBA" id="ARBA00023065"/>
    </source>
</evidence>
<evidence type="ECO:0000256" key="11">
    <source>
        <dbReference type="RuleBase" id="RU000679"/>
    </source>
</evidence>
<organism evidence="13 14">
    <name type="scientific">Paralvinella palmiformis</name>
    <dbReference type="NCBI Taxonomy" id="53620"/>
    <lineage>
        <taxon>Eukaryota</taxon>
        <taxon>Metazoa</taxon>
        <taxon>Spiralia</taxon>
        <taxon>Lophotrochozoa</taxon>
        <taxon>Annelida</taxon>
        <taxon>Polychaeta</taxon>
        <taxon>Sedentaria</taxon>
        <taxon>Canalipalpata</taxon>
        <taxon>Terebellida</taxon>
        <taxon>Terebelliformia</taxon>
        <taxon>Alvinellidae</taxon>
        <taxon>Paralvinella</taxon>
    </lineage>
</organism>
<keyword evidence="2 11" id="KW-0813">Transport</keyword>
<evidence type="ECO:0000256" key="3">
    <source>
        <dbReference type="ARBA" id="ARBA00022461"/>
    </source>
</evidence>
<keyword evidence="7 11" id="KW-0406">Ion transport</keyword>
<dbReference type="GO" id="GO:0005886">
    <property type="term" value="C:plasma membrane"/>
    <property type="evidence" value="ECO:0007669"/>
    <property type="project" value="TreeGrafter"/>
</dbReference>
<keyword evidence="9 11" id="KW-0739">Sodium transport</keyword>
<keyword evidence="8" id="KW-0472">Membrane</keyword>
<sequence length="128" mass="14483">MTKKKSGRSKPQTPKTKDGEKYKVSQMGYEETESIEEEEQQSTPKSLLSNFLLSTSSHGFAHMSRARGGAERSVWAVLTLAGIATATFQSYNVIEIYLRYEYNTLIDIKFDANVTFPVITLCNLNKYK</sequence>
<dbReference type="GO" id="GO:0015280">
    <property type="term" value="F:ligand-gated sodium channel activity"/>
    <property type="evidence" value="ECO:0007669"/>
    <property type="project" value="TreeGrafter"/>
</dbReference>
<keyword evidence="10 11" id="KW-0407">Ion channel</keyword>
<feature type="compositionally biased region" description="Acidic residues" evidence="12">
    <location>
        <begin position="30"/>
        <end position="40"/>
    </location>
</feature>
<dbReference type="EMBL" id="JAODUP010000032">
    <property type="protein sequence ID" value="KAK2167009.1"/>
    <property type="molecule type" value="Genomic_DNA"/>
</dbReference>
<dbReference type="AlphaFoldDB" id="A0AAD9K8W4"/>
<comment type="caution">
    <text evidence="13">The sequence shown here is derived from an EMBL/GenBank/DDBJ whole genome shotgun (WGS) entry which is preliminary data.</text>
</comment>
<evidence type="ECO:0000256" key="5">
    <source>
        <dbReference type="ARBA" id="ARBA00022989"/>
    </source>
</evidence>
<proteinExistence type="inferred from homology"/>
<evidence type="ECO:0000256" key="6">
    <source>
        <dbReference type="ARBA" id="ARBA00023053"/>
    </source>
</evidence>
<evidence type="ECO:0000256" key="4">
    <source>
        <dbReference type="ARBA" id="ARBA00022692"/>
    </source>
</evidence>
<keyword evidence="3 11" id="KW-0894">Sodium channel</keyword>
<evidence type="ECO:0000256" key="10">
    <source>
        <dbReference type="ARBA" id="ARBA00023303"/>
    </source>
</evidence>
<dbReference type="PANTHER" id="PTHR11690">
    <property type="entry name" value="AMILORIDE-SENSITIVE SODIUM CHANNEL-RELATED"/>
    <property type="match status" value="1"/>
</dbReference>
<evidence type="ECO:0000256" key="9">
    <source>
        <dbReference type="ARBA" id="ARBA00023201"/>
    </source>
</evidence>
<evidence type="ECO:0000256" key="8">
    <source>
        <dbReference type="ARBA" id="ARBA00023136"/>
    </source>
</evidence>
<accession>A0AAD9K8W4</accession>
<feature type="region of interest" description="Disordered" evidence="12">
    <location>
        <begin position="1"/>
        <end position="45"/>
    </location>
</feature>
<reference evidence="13" key="1">
    <citation type="journal article" date="2023" name="Mol. Biol. Evol.">
        <title>Third-Generation Sequencing Reveals the Adaptive Role of the Epigenome in Three Deep-Sea Polychaetes.</title>
        <authorList>
            <person name="Perez M."/>
            <person name="Aroh O."/>
            <person name="Sun Y."/>
            <person name="Lan Y."/>
            <person name="Juniper S.K."/>
            <person name="Young C.R."/>
            <person name="Angers B."/>
            <person name="Qian P.Y."/>
        </authorList>
    </citation>
    <scope>NUCLEOTIDE SEQUENCE</scope>
    <source>
        <strain evidence="13">P08H-3</strain>
    </source>
</reference>